<reference evidence="1" key="1">
    <citation type="submission" date="2020-03" db="EMBL/GenBank/DDBJ databases">
        <title>Melopsittacus undulatus (budgerigar) genome, bMelUnd1, maternal haplotype with Z.</title>
        <authorList>
            <person name="Gedman G."/>
            <person name="Mountcastle J."/>
            <person name="Haase B."/>
            <person name="Formenti G."/>
            <person name="Wright T."/>
            <person name="Apodaca J."/>
            <person name="Pelan S."/>
            <person name="Chow W."/>
            <person name="Rhie A."/>
            <person name="Howe K."/>
            <person name="Fedrigo O."/>
            <person name="Jarvis E.D."/>
        </authorList>
    </citation>
    <scope>NUCLEOTIDE SEQUENCE [LARGE SCALE GENOMIC DNA]</scope>
</reference>
<keyword evidence="2" id="KW-1185">Reference proteome</keyword>
<evidence type="ECO:0000313" key="1">
    <source>
        <dbReference type="Ensembl" id="ENSMUNP00000026762.1"/>
    </source>
</evidence>
<sequence>MAAIVLKPAQPFNKERIHKHVVDLLPSYAQPHFVRIMDEVINLKPFPNMIIVRYSTVKIS</sequence>
<name>A0A8V5GRZ7_MELUD</name>
<dbReference type="Ensembl" id="ENSMUNT00000025941.1">
    <property type="protein sequence ID" value="ENSMUNP00000026762.1"/>
    <property type="gene ID" value="ENSMUNG00000019876.1"/>
</dbReference>
<reference evidence="1" key="3">
    <citation type="submission" date="2025-09" db="UniProtKB">
        <authorList>
            <consortium name="Ensembl"/>
        </authorList>
    </citation>
    <scope>IDENTIFICATION</scope>
</reference>
<accession>A0A8V5GRZ7</accession>
<reference evidence="1" key="2">
    <citation type="submission" date="2025-08" db="UniProtKB">
        <authorList>
            <consortium name="Ensembl"/>
        </authorList>
    </citation>
    <scope>IDENTIFICATION</scope>
</reference>
<dbReference type="SUPFAM" id="SSF56801">
    <property type="entry name" value="Acetyl-CoA synthetase-like"/>
    <property type="match status" value="1"/>
</dbReference>
<dbReference type="AlphaFoldDB" id="A0A8V5GRZ7"/>
<protein>
    <submittedName>
        <fullName evidence="1">Uncharacterized protein</fullName>
    </submittedName>
</protein>
<organism evidence="1 2">
    <name type="scientific">Melopsittacus undulatus</name>
    <name type="common">Budgerigar</name>
    <name type="synonym">Psittacus undulatus</name>
    <dbReference type="NCBI Taxonomy" id="13146"/>
    <lineage>
        <taxon>Eukaryota</taxon>
        <taxon>Metazoa</taxon>
        <taxon>Chordata</taxon>
        <taxon>Craniata</taxon>
        <taxon>Vertebrata</taxon>
        <taxon>Euteleostomi</taxon>
        <taxon>Archelosauria</taxon>
        <taxon>Archosauria</taxon>
        <taxon>Dinosauria</taxon>
        <taxon>Saurischia</taxon>
        <taxon>Theropoda</taxon>
        <taxon>Coelurosauria</taxon>
        <taxon>Aves</taxon>
        <taxon>Neognathae</taxon>
        <taxon>Neoaves</taxon>
        <taxon>Telluraves</taxon>
        <taxon>Australaves</taxon>
        <taxon>Psittaciformes</taxon>
        <taxon>Psittaculidae</taxon>
        <taxon>Melopsittacus</taxon>
    </lineage>
</organism>
<evidence type="ECO:0000313" key="2">
    <source>
        <dbReference type="Proteomes" id="UP000694405"/>
    </source>
</evidence>
<dbReference type="Proteomes" id="UP000694405">
    <property type="component" value="Chromosome Z"/>
</dbReference>
<proteinExistence type="predicted"/>